<evidence type="ECO:0000256" key="1">
    <source>
        <dbReference type="SAM" id="SignalP"/>
    </source>
</evidence>
<feature type="chain" id="PRO_5028072702" evidence="1">
    <location>
        <begin position="25"/>
        <end position="114"/>
    </location>
</feature>
<evidence type="ECO:0000313" key="3">
    <source>
        <dbReference type="RefSeq" id="XP_014476054.1"/>
    </source>
</evidence>
<organism evidence="2 3">
    <name type="scientific">Dinoponera quadriceps</name>
    <name type="common">South American ant</name>
    <dbReference type="NCBI Taxonomy" id="609295"/>
    <lineage>
        <taxon>Eukaryota</taxon>
        <taxon>Metazoa</taxon>
        <taxon>Ecdysozoa</taxon>
        <taxon>Arthropoda</taxon>
        <taxon>Hexapoda</taxon>
        <taxon>Insecta</taxon>
        <taxon>Pterygota</taxon>
        <taxon>Neoptera</taxon>
        <taxon>Endopterygota</taxon>
        <taxon>Hymenoptera</taxon>
        <taxon>Apocrita</taxon>
        <taxon>Aculeata</taxon>
        <taxon>Formicoidea</taxon>
        <taxon>Formicidae</taxon>
        <taxon>Ponerinae</taxon>
        <taxon>Ponerini</taxon>
        <taxon>Dinoponera</taxon>
    </lineage>
</organism>
<keyword evidence="2" id="KW-1185">Reference proteome</keyword>
<reference evidence="3" key="1">
    <citation type="submission" date="2025-08" db="UniProtKB">
        <authorList>
            <consortium name="RefSeq"/>
        </authorList>
    </citation>
    <scope>IDENTIFICATION</scope>
</reference>
<protein>
    <submittedName>
        <fullName evidence="3">Uncharacterized protein LOC106745203</fullName>
    </submittedName>
</protein>
<sequence>MKLSIGVAILCVLVVALLSGTTYARPASWFLSRQKRLSDQRIAELDTLIALEKLKGYIVPVGLGKLDPAVIGRRRRSVPEDDLRKLQRLLLIVGQDQFRPSPWKEDSQEVQGDY</sequence>
<gene>
    <name evidence="3" type="primary">LOC106745203</name>
</gene>
<dbReference type="GeneID" id="106745203"/>
<proteinExistence type="predicted"/>
<name>A0A6P3XDX4_DINQU</name>
<evidence type="ECO:0000313" key="2">
    <source>
        <dbReference type="Proteomes" id="UP000515204"/>
    </source>
</evidence>
<keyword evidence="1" id="KW-0732">Signal</keyword>
<dbReference type="OrthoDB" id="6514900at2759"/>
<dbReference type="Proteomes" id="UP000515204">
    <property type="component" value="Unplaced"/>
</dbReference>
<dbReference type="KEGG" id="dqu:106745203"/>
<dbReference type="RefSeq" id="XP_014476054.1">
    <property type="nucleotide sequence ID" value="XM_014620568.1"/>
</dbReference>
<feature type="signal peptide" evidence="1">
    <location>
        <begin position="1"/>
        <end position="24"/>
    </location>
</feature>
<dbReference type="AlphaFoldDB" id="A0A6P3XDX4"/>
<accession>A0A6P3XDX4</accession>